<comment type="caution">
    <text evidence="19">The sequence shown here is derived from an EMBL/GenBank/DDBJ whole genome shotgun (WGS) entry which is preliminary data.</text>
</comment>
<feature type="domain" description="Soluble ligand binding" evidence="17">
    <location>
        <begin position="272"/>
        <end position="323"/>
    </location>
</feature>
<gene>
    <name evidence="19" type="ORF">H8S08_05320</name>
</gene>
<dbReference type="Pfam" id="PF22461">
    <property type="entry name" value="SLBB_2"/>
    <property type="match status" value="1"/>
</dbReference>
<protein>
    <submittedName>
        <fullName evidence="19">SLBB domain-containing protein</fullName>
    </submittedName>
</protein>
<evidence type="ECO:0000256" key="13">
    <source>
        <dbReference type="ARBA" id="ARBA00023237"/>
    </source>
</evidence>
<comment type="subcellular location">
    <subcellularLocation>
        <location evidence="1">Cell outer membrane</location>
        <topology evidence="1">Multi-pass membrane protein</topology>
    </subcellularLocation>
</comment>
<evidence type="ECO:0000256" key="14">
    <source>
        <dbReference type="ARBA" id="ARBA00023288"/>
    </source>
</evidence>
<dbReference type="EMBL" id="JACOOK010000002">
    <property type="protein sequence ID" value="MBC5616441.1"/>
    <property type="molecule type" value="Genomic_DNA"/>
</dbReference>
<keyword evidence="11" id="KW-0472">Membrane</keyword>
<keyword evidence="4" id="KW-1134">Transmembrane beta strand</keyword>
<keyword evidence="7" id="KW-0732">Signal</keyword>
<dbReference type="Proteomes" id="UP000636891">
    <property type="component" value="Unassembled WGS sequence"/>
</dbReference>
<evidence type="ECO:0000256" key="8">
    <source>
        <dbReference type="ARBA" id="ARBA00023047"/>
    </source>
</evidence>
<accession>A0ABR7CLB9</accession>
<evidence type="ECO:0000313" key="20">
    <source>
        <dbReference type="Proteomes" id="UP000636891"/>
    </source>
</evidence>
<dbReference type="InterPro" id="IPR054765">
    <property type="entry name" value="SLBB_dom"/>
</dbReference>
<evidence type="ECO:0000256" key="15">
    <source>
        <dbReference type="SAM" id="MobiDB-lite"/>
    </source>
</evidence>
<dbReference type="Pfam" id="PF10531">
    <property type="entry name" value="SLBB"/>
    <property type="match status" value="3"/>
</dbReference>
<feature type="domain" description="Soluble ligand binding" evidence="17">
    <location>
        <begin position="445"/>
        <end position="491"/>
    </location>
</feature>
<keyword evidence="10" id="KW-0626">Porin</keyword>
<feature type="compositionally biased region" description="Basic and acidic residues" evidence="15">
    <location>
        <begin position="56"/>
        <end position="80"/>
    </location>
</feature>
<keyword evidence="3" id="KW-0813">Transport</keyword>
<feature type="domain" description="Soluble ligand binding" evidence="17">
    <location>
        <begin position="559"/>
        <end position="582"/>
    </location>
</feature>
<dbReference type="PANTHER" id="PTHR33619:SF3">
    <property type="entry name" value="POLYSACCHARIDE EXPORT PROTEIN GFCE-RELATED"/>
    <property type="match status" value="1"/>
</dbReference>
<dbReference type="Pfam" id="PF02563">
    <property type="entry name" value="Poly_export"/>
    <property type="match status" value="1"/>
</dbReference>
<dbReference type="InterPro" id="IPR003715">
    <property type="entry name" value="Poly_export_N"/>
</dbReference>
<comment type="similarity">
    <text evidence="2">Belongs to the BexD/CtrA/VexA family.</text>
</comment>
<feature type="compositionally biased region" description="Low complexity" evidence="15">
    <location>
        <begin position="35"/>
        <end position="52"/>
    </location>
</feature>
<keyword evidence="12" id="KW-0564">Palmitate</keyword>
<keyword evidence="14" id="KW-0449">Lipoprotein</keyword>
<evidence type="ECO:0000256" key="2">
    <source>
        <dbReference type="ARBA" id="ARBA00009450"/>
    </source>
</evidence>
<keyword evidence="6" id="KW-0812">Transmembrane</keyword>
<evidence type="ECO:0000256" key="12">
    <source>
        <dbReference type="ARBA" id="ARBA00023139"/>
    </source>
</evidence>
<dbReference type="Gene3D" id="3.10.560.10">
    <property type="entry name" value="Outer membrane lipoprotein wza domain like"/>
    <property type="match status" value="6"/>
</dbReference>
<sequence>MLTGASGQVVVTPGMVQQAKAMGASDAQINAAMHATSPSSSQSSRADTSADTGGNEVRREASADQRQASEDKTAVQRRSVDSLTRNTVFGQEIFSTKNLTFAPSYNMATPPSYVLGPGDEVIIEVWGEAESRVQEKISPEGSISIQGVGPINLAGLTVAEAQKRVESRIHEIMNGQVKVSLGQIRSIKVNISGEVVTPGTYTLPSLATLFNAIYSAGGVNGIGSLRHIQVFRNSKQIADLDVYDYLINGKYETNIRLEDNDMIIVPPYDNHVTIGGKIKRERIYDMKDGETLARLIDFGGGFTGDAYSDNVTVHRKSGRMLTILTVDKADFGTFELLDGDSVSIGKVLPMYANMVAIEGAVWRPGEYEFSEKIATLSQLIAKAEGLKGSEFASRGQITRVDMANNYTVIPFDVREIVGGQTDIALQNLDRVYIPNIYDLREEYTVTVKGEVNNPHTFTFRKGMTVEDVVLICGGLRESASLAKIEVARRIKDPQSTSYSPKIAENYSFEISEDLKIAPEDSRFLIEPFDEIYIRRSPGYSEQQSVAITGEILFGGEYVLASAGERLSDIIKKAGGFTPEAYVVGASVQRRLTADDRAKVAAVMAIANTNKGKDSVSTQSVEIPDYYPVGIDVMAAVKNPGSNDDIILQDGDRIFIPKFNSTVRVSGAVLYQNTVVYDRSKVKDYIYQAGGYKQEARRRPFVVYMNGKVAATRGGFLCKRYPKVEPGCQVIVPMKQERKGNGLANVMGMMSSTASLAAMVASIINLSK</sequence>
<evidence type="ECO:0000259" key="16">
    <source>
        <dbReference type="Pfam" id="PF02563"/>
    </source>
</evidence>
<dbReference type="InterPro" id="IPR049712">
    <property type="entry name" value="Poly_export"/>
</dbReference>
<evidence type="ECO:0000256" key="5">
    <source>
        <dbReference type="ARBA" id="ARBA00022597"/>
    </source>
</evidence>
<feature type="domain" description="Polysaccharide export protein N-terminal" evidence="16">
    <location>
        <begin position="109"/>
        <end position="181"/>
    </location>
</feature>
<evidence type="ECO:0000256" key="11">
    <source>
        <dbReference type="ARBA" id="ARBA00023136"/>
    </source>
</evidence>
<keyword evidence="8" id="KW-0625">Polysaccharide transport</keyword>
<evidence type="ECO:0000259" key="17">
    <source>
        <dbReference type="Pfam" id="PF10531"/>
    </source>
</evidence>
<evidence type="ECO:0000256" key="7">
    <source>
        <dbReference type="ARBA" id="ARBA00022729"/>
    </source>
</evidence>
<evidence type="ECO:0000256" key="3">
    <source>
        <dbReference type="ARBA" id="ARBA00022448"/>
    </source>
</evidence>
<keyword evidence="13" id="KW-0998">Cell outer membrane</keyword>
<evidence type="ECO:0000313" key="19">
    <source>
        <dbReference type="EMBL" id="MBC5616441.1"/>
    </source>
</evidence>
<evidence type="ECO:0000256" key="4">
    <source>
        <dbReference type="ARBA" id="ARBA00022452"/>
    </source>
</evidence>
<feature type="region of interest" description="Disordered" evidence="15">
    <location>
        <begin position="29"/>
        <end position="80"/>
    </location>
</feature>
<dbReference type="InterPro" id="IPR019554">
    <property type="entry name" value="Soluble_ligand-bd"/>
</dbReference>
<dbReference type="PANTHER" id="PTHR33619">
    <property type="entry name" value="POLYSACCHARIDE EXPORT PROTEIN GFCE-RELATED"/>
    <property type="match status" value="1"/>
</dbReference>
<evidence type="ECO:0000256" key="10">
    <source>
        <dbReference type="ARBA" id="ARBA00023114"/>
    </source>
</evidence>
<keyword evidence="5" id="KW-0762">Sugar transport</keyword>
<keyword evidence="9" id="KW-0406">Ion transport</keyword>
<reference evidence="19 20" key="1">
    <citation type="submission" date="2020-08" db="EMBL/GenBank/DDBJ databases">
        <title>Genome public.</title>
        <authorList>
            <person name="Liu C."/>
            <person name="Sun Q."/>
        </authorList>
    </citation>
    <scope>NUCLEOTIDE SEQUENCE [LARGE SCALE GENOMIC DNA]</scope>
    <source>
        <strain evidence="19 20">New-7</strain>
    </source>
</reference>
<organism evidence="19 20">
    <name type="scientific">Alistipes hominis</name>
    <dbReference type="NCBI Taxonomy" id="2763015"/>
    <lineage>
        <taxon>Bacteria</taxon>
        <taxon>Pseudomonadati</taxon>
        <taxon>Bacteroidota</taxon>
        <taxon>Bacteroidia</taxon>
        <taxon>Bacteroidales</taxon>
        <taxon>Rikenellaceae</taxon>
        <taxon>Alistipes</taxon>
    </lineage>
</organism>
<feature type="domain" description="SLBB" evidence="18">
    <location>
        <begin position="188"/>
        <end position="265"/>
    </location>
</feature>
<evidence type="ECO:0000256" key="6">
    <source>
        <dbReference type="ARBA" id="ARBA00022692"/>
    </source>
</evidence>
<proteinExistence type="inferred from homology"/>
<keyword evidence="20" id="KW-1185">Reference proteome</keyword>
<name>A0ABR7CLB9_9BACT</name>
<evidence type="ECO:0000256" key="9">
    <source>
        <dbReference type="ARBA" id="ARBA00023065"/>
    </source>
</evidence>
<evidence type="ECO:0000259" key="18">
    <source>
        <dbReference type="Pfam" id="PF22461"/>
    </source>
</evidence>
<evidence type="ECO:0000256" key="1">
    <source>
        <dbReference type="ARBA" id="ARBA00004571"/>
    </source>
</evidence>